<evidence type="ECO:0000313" key="3">
    <source>
        <dbReference type="EMBL" id="QXJ35251.1"/>
    </source>
</evidence>
<sequence length="46" mass="5402">MNFCLNLLPLTIVGSVVLAVIMNFFVNDLRKKLNPRKKFYNLFEVK</sequence>
<dbReference type="EMBL" id="CP077713">
    <property type="protein sequence ID" value="QXJ35251.1"/>
    <property type="molecule type" value="Genomic_DNA"/>
</dbReference>
<dbReference type="Proteomes" id="UP000693941">
    <property type="component" value="Chromosome"/>
</dbReference>
<evidence type="ECO:0000313" key="2">
    <source>
        <dbReference type="EMBL" id="QXJ32227.1"/>
    </source>
</evidence>
<keyword evidence="1" id="KW-0812">Transmembrane</keyword>
<keyword evidence="1" id="KW-1133">Transmembrane helix</keyword>
<dbReference type="AlphaFoldDB" id="A0A8F5GZM2"/>
<proteinExistence type="predicted"/>
<keyword evidence="1" id="KW-0472">Membrane</keyword>
<gene>
    <name evidence="2" type="ORF">J5U21_01878</name>
    <name evidence="3" type="ORF">J5U22_01798</name>
</gene>
<reference evidence="3 4" key="1">
    <citation type="journal article" date="2021" name="Environ. Microbiol.">
        <title>New insights into the diversity and evolution of the archaeal mobilome from three complete genomes of Saccharolobus shibatae.</title>
        <authorList>
            <person name="Medvedeva S."/>
            <person name="Brandt D."/>
            <person name="Cvirkaite-Krupovic V."/>
            <person name="Liu Y."/>
            <person name="Severinov K."/>
            <person name="Ishino S."/>
            <person name="Ishino Y."/>
            <person name="Prangishvili D."/>
            <person name="Kalinowski J."/>
            <person name="Krupovic M."/>
        </authorList>
    </citation>
    <scope>NUCLEOTIDE SEQUENCE [LARGE SCALE GENOMIC DNA]</scope>
    <source>
        <strain evidence="2">BEU9</strain>
        <strain evidence="3 4">S38A</strain>
    </source>
</reference>
<name>A0A8F5GZM2_9CREN</name>
<evidence type="ECO:0000313" key="4">
    <source>
        <dbReference type="Proteomes" id="UP000694036"/>
    </source>
</evidence>
<organism evidence="3 4">
    <name type="scientific">Saccharolobus shibatae</name>
    <dbReference type="NCBI Taxonomy" id="2286"/>
    <lineage>
        <taxon>Archaea</taxon>
        <taxon>Thermoproteota</taxon>
        <taxon>Thermoprotei</taxon>
        <taxon>Sulfolobales</taxon>
        <taxon>Sulfolobaceae</taxon>
        <taxon>Saccharolobus</taxon>
    </lineage>
</organism>
<accession>A0A8F5GZM2</accession>
<keyword evidence="4" id="KW-1185">Reference proteome</keyword>
<evidence type="ECO:0000256" key="1">
    <source>
        <dbReference type="SAM" id="Phobius"/>
    </source>
</evidence>
<dbReference type="Proteomes" id="UP000694036">
    <property type="component" value="Chromosome"/>
</dbReference>
<feature type="transmembrane region" description="Helical" evidence="1">
    <location>
        <begin position="6"/>
        <end position="26"/>
    </location>
</feature>
<protein>
    <submittedName>
        <fullName evidence="3">Uncharacterized protein</fullName>
    </submittedName>
</protein>
<dbReference type="EMBL" id="CP077715">
    <property type="protein sequence ID" value="QXJ32227.1"/>
    <property type="molecule type" value="Genomic_DNA"/>
</dbReference>